<reference evidence="1 2" key="1">
    <citation type="submission" date="2023-03" db="EMBL/GenBank/DDBJ databases">
        <title>Genome insight into feeding habits of ladybird beetles.</title>
        <authorList>
            <person name="Li H.-S."/>
            <person name="Huang Y.-H."/>
            <person name="Pang H."/>
        </authorList>
    </citation>
    <scope>NUCLEOTIDE SEQUENCE [LARGE SCALE GENOMIC DNA]</scope>
    <source>
        <strain evidence="1">SYSU_2023b</strain>
        <tissue evidence="1">Whole body</tissue>
    </source>
</reference>
<comment type="caution">
    <text evidence="1">The sequence shown here is derived from an EMBL/GenBank/DDBJ whole genome shotgun (WGS) entry which is preliminary data.</text>
</comment>
<evidence type="ECO:0000313" key="1">
    <source>
        <dbReference type="EMBL" id="KAK9889481.1"/>
    </source>
</evidence>
<sequence>MLQSHTVYIEEEVNKHSTNPNTSINKSWLCGSRVAVVGKKRAQRINDIHQCKSPESPSDSASLTLINQGLKMCRSFWTGFMWMFTQFLNRSKPPTPRDDTTLGASIAIQGFEHPEFEVSLLIMPGIPGGMYCMELDNSLIMINVGGVTIRDIIRLI</sequence>
<gene>
    <name evidence="1" type="ORF">WA026_004758</name>
</gene>
<name>A0AAW1V1A0_9CUCU</name>
<protein>
    <submittedName>
        <fullName evidence="1">Uncharacterized protein</fullName>
    </submittedName>
</protein>
<accession>A0AAW1V1A0</accession>
<proteinExistence type="predicted"/>
<dbReference type="AlphaFoldDB" id="A0AAW1V1A0"/>
<dbReference type="Proteomes" id="UP001431783">
    <property type="component" value="Unassembled WGS sequence"/>
</dbReference>
<organism evidence="1 2">
    <name type="scientific">Henosepilachna vigintioctopunctata</name>
    <dbReference type="NCBI Taxonomy" id="420089"/>
    <lineage>
        <taxon>Eukaryota</taxon>
        <taxon>Metazoa</taxon>
        <taxon>Ecdysozoa</taxon>
        <taxon>Arthropoda</taxon>
        <taxon>Hexapoda</taxon>
        <taxon>Insecta</taxon>
        <taxon>Pterygota</taxon>
        <taxon>Neoptera</taxon>
        <taxon>Endopterygota</taxon>
        <taxon>Coleoptera</taxon>
        <taxon>Polyphaga</taxon>
        <taxon>Cucujiformia</taxon>
        <taxon>Coccinelloidea</taxon>
        <taxon>Coccinellidae</taxon>
        <taxon>Epilachninae</taxon>
        <taxon>Epilachnini</taxon>
        <taxon>Henosepilachna</taxon>
    </lineage>
</organism>
<keyword evidence="2" id="KW-1185">Reference proteome</keyword>
<dbReference type="EMBL" id="JARQZJ010000122">
    <property type="protein sequence ID" value="KAK9889481.1"/>
    <property type="molecule type" value="Genomic_DNA"/>
</dbReference>
<evidence type="ECO:0000313" key="2">
    <source>
        <dbReference type="Proteomes" id="UP001431783"/>
    </source>
</evidence>